<keyword evidence="4 9" id="KW-0863">Zinc-finger</keyword>
<dbReference type="PROSITE" id="PS50157">
    <property type="entry name" value="ZINC_FINGER_C2H2_2"/>
    <property type="match status" value="2"/>
</dbReference>
<keyword evidence="3" id="KW-0677">Repeat</keyword>
<dbReference type="EMBL" id="JAEPRE010000014">
    <property type="protein sequence ID" value="KAG2236669.1"/>
    <property type="molecule type" value="Genomic_DNA"/>
</dbReference>
<evidence type="ECO:0000256" key="1">
    <source>
        <dbReference type="ARBA" id="ARBA00004123"/>
    </source>
</evidence>
<evidence type="ECO:0000256" key="2">
    <source>
        <dbReference type="ARBA" id="ARBA00022723"/>
    </source>
</evidence>
<accession>A0A8H7STH6</accession>
<dbReference type="Proteomes" id="UP000613177">
    <property type="component" value="Unassembled WGS sequence"/>
</dbReference>
<dbReference type="GO" id="GO:0000433">
    <property type="term" value="P:carbon catabolite repression of transcription from RNA polymerase II promoter by glucose"/>
    <property type="evidence" value="ECO:0007669"/>
    <property type="project" value="TreeGrafter"/>
</dbReference>
<dbReference type="FunFam" id="3.30.160.60:FF:000100">
    <property type="entry name" value="Zinc finger 45-like"/>
    <property type="match status" value="1"/>
</dbReference>
<dbReference type="SUPFAM" id="SSF57667">
    <property type="entry name" value="beta-beta-alpha zinc fingers"/>
    <property type="match status" value="1"/>
</dbReference>
<dbReference type="InterPro" id="IPR051007">
    <property type="entry name" value="creA/MIG_C2H2-ZnF"/>
</dbReference>
<dbReference type="InterPro" id="IPR013087">
    <property type="entry name" value="Znf_C2H2_type"/>
</dbReference>
<feature type="domain" description="C2H2-type" evidence="10">
    <location>
        <begin position="15"/>
        <end position="42"/>
    </location>
</feature>
<dbReference type="PANTHER" id="PTHR47428:SF1">
    <property type="entry name" value="REGULATORY PROTEIN MIG1-RELATED"/>
    <property type="match status" value="1"/>
</dbReference>
<dbReference type="AlphaFoldDB" id="A0A8H7STH6"/>
<dbReference type="SMART" id="SM00355">
    <property type="entry name" value="ZnF_C2H2"/>
    <property type="match status" value="3"/>
</dbReference>
<keyword evidence="5" id="KW-0862">Zinc</keyword>
<name>A0A8H7STH6_9FUNG</name>
<dbReference type="GO" id="GO:0008270">
    <property type="term" value="F:zinc ion binding"/>
    <property type="evidence" value="ECO:0007669"/>
    <property type="project" value="UniProtKB-KW"/>
</dbReference>
<feature type="domain" description="C2H2-type" evidence="10">
    <location>
        <begin position="43"/>
        <end position="72"/>
    </location>
</feature>
<keyword evidence="2" id="KW-0479">Metal-binding</keyword>
<dbReference type="Pfam" id="PF00096">
    <property type="entry name" value="zf-C2H2"/>
    <property type="match status" value="1"/>
</dbReference>
<evidence type="ECO:0000313" key="12">
    <source>
        <dbReference type="Proteomes" id="UP000613177"/>
    </source>
</evidence>
<evidence type="ECO:0000256" key="3">
    <source>
        <dbReference type="ARBA" id="ARBA00022737"/>
    </source>
</evidence>
<gene>
    <name evidence="11" type="ORF">INT48_000666</name>
</gene>
<evidence type="ECO:0000256" key="6">
    <source>
        <dbReference type="ARBA" id="ARBA00023015"/>
    </source>
</evidence>
<keyword evidence="12" id="KW-1185">Reference proteome</keyword>
<keyword evidence="7" id="KW-0804">Transcription</keyword>
<dbReference type="InterPro" id="IPR036236">
    <property type="entry name" value="Znf_C2H2_sf"/>
</dbReference>
<evidence type="ECO:0000256" key="8">
    <source>
        <dbReference type="ARBA" id="ARBA00023242"/>
    </source>
</evidence>
<dbReference type="Gene3D" id="3.30.160.60">
    <property type="entry name" value="Classic Zinc Finger"/>
    <property type="match status" value="3"/>
</dbReference>
<reference evidence="11" key="1">
    <citation type="submission" date="2021-01" db="EMBL/GenBank/DDBJ databases">
        <title>Metabolic potential, ecology and presence of endohyphal bacteria is reflected in genomic diversity of Mucoromycotina.</title>
        <authorList>
            <person name="Muszewska A."/>
            <person name="Okrasinska A."/>
            <person name="Steczkiewicz K."/>
            <person name="Drgas O."/>
            <person name="Orlowska M."/>
            <person name="Perlinska-Lenart U."/>
            <person name="Aleksandrzak-Piekarczyk T."/>
            <person name="Szatraj K."/>
            <person name="Zielenkiewicz U."/>
            <person name="Pilsyk S."/>
            <person name="Malc E."/>
            <person name="Mieczkowski P."/>
            <person name="Kruszewska J.S."/>
            <person name="Biernat P."/>
            <person name="Pawlowska J."/>
        </authorList>
    </citation>
    <scope>NUCLEOTIDE SEQUENCE</scope>
    <source>
        <strain evidence="11">WA0000018081</strain>
    </source>
</reference>
<organism evidence="11 12">
    <name type="scientific">Thamnidium elegans</name>
    <dbReference type="NCBI Taxonomy" id="101142"/>
    <lineage>
        <taxon>Eukaryota</taxon>
        <taxon>Fungi</taxon>
        <taxon>Fungi incertae sedis</taxon>
        <taxon>Mucoromycota</taxon>
        <taxon>Mucoromycotina</taxon>
        <taxon>Mucoromycetes</taxon>
        <taxon>Mucorales</taxon>
        <taxon>Mucorineae</taxon>
        <taxon>Mucoraceae</taxon>
        <taxon>Thamnidium</taxon>
    </lineage>
</organism>
<dbReference type="GO" id="GO:0005737">
    <property type="term" value="C:cytoplasm"/>
    <property type="evidence" value="ECO:0007669"/>
    <property type="project" value="TreeGrafter"/>
</dbReference>
<dbReference type="OrthoDB" id="654211at2759"/>
<evidence type="ECO:0000256" key="4">
    <source>
        <dbReference type="ARBA" id="ARBA00022771"/>
    </source>
</evidence>
<sequence>MTDYSTPLNEEIRHYKCDFCDKSFYRLEHKVRHVRTHTGEKPHHCIFEQCNKRFARSDELQRHIRVHNSSCAVKIRRKRKSSKQYVPSEEEAYMRQQQHCSILRLSHNTTNDVDLLNRLQEKKRRVRERRASSSSVLHHCLATGCFKSFWRKGQLVRHIETQHGIQVSREDVTNKEKMSQLLDSVPKLTFTRRLSDASTSSLSASTECLSPIPNYTPQQPSADECSTPGFSYISSQPMIIESTNLSNFYTIQNTNQQRNNMISLPSFKDAFMPSLLDSNPSHDNFSLPSFRTLFSN</sequence>
<keyword evidence="6" id="KW-0805">Transcription regulation</keyword>
<proteinExistence type="predicted"/>
<evidence type="ECO:0000259" key="10">
    <source>
        <dbReference type="PROSITE" id="PS50157"/>
    </source>
</evidence>
<evidence type="ECO:0000256" key="9">
    <source>
        <dbReference type="PROSITE-ProRule" id="PRU00042"/>
    </source>
</evidence>
<comment type="caution">
    <text evidence="11">The sequence shown here is derived from an EMBL/GenBank/DDBJ whole genome shotgun (WGS) entry which is preliminary data.</text>
</comment>
<comment type="subcellular location">
    <subcellularLocation>
        <location evidence="1">Nucleus</location>
    </subcellularLocation>
</comment>
<evidence type="ECO:0000313" key="11">
    <source>
        <dbReference type="EMBL" id="KAG2236669.1"/>
    </source>
</evidence>
<evidence type="ECO:0000256" key="7">
    <source>
        <dbReference type="ARBA" id="ARBA00023163"/>
    </source>
</evidence>
<protein>
    <recommendedName>
        <fullName evidence="10">C2H2-type domain-containing protein</fullName>
    </recommendedName>
</protein>
<evidence type="ECO:0000256" key="5">
    <source>
        <dbReference type="ARBA" id="ARBA00022833"/>
    </source>
</evidence>
<dbReference type="PANTHER" id="PTHR47428">
    <property type="entry name" value="REGULATORY PROTEIN MIG1-RELATED"/>
    <property type="match status" value="1"/>
</dbReference>
<keyword evidence="8" id="KW-0539">Nucleus</keyword>
<dbReference type="GO" id="GO:0000978">
    <property type="term" value="F:RNA polymerase II cis-regulatory region sequence-specific DNA binding"/>
    <property type="evidence" value="ECO:0007669"/>
    <property type="project" value="TreeGrafter"/>
</dbReference>
<dbReference type="PROSITE" id="PS00028">
    <property type="entry name" value="ZINC_FINGER_C2H2_1"/>
    <property type="match status" value="3"/>
</dbReference>
<dbReference type="GO" id="GO:0005634">
    <property type="term" value="C:nucleus"/>
    <property type="evidence" value="ECO:0007669"/>
    <property type="project" value="UniProtKB-SubCell"/>
</dbReference>